<dbReference type="InterPro" id="IPR011990">
    <property type="entry name" value="TPR-like_helical_dom_sf"/>
</dbReference>
<dbReference type="eggNOG" id="KOG4197">
    <property type="taxonomic scope" value="Eukaryota"/>
</dbReference>
<dbReference type="PANTHER" id="PTHR47926">
    <property type="entry name" value="PENTATRICOPEPTIDE REPEAT-CONTAINING PROTEIN"/>
    <property type="match status" value="1"/>
</dbReference>
<dbReference type="InterPro" id="IPR002885">
    <property type="entry name" value="PPR_rpt"/>
</dbReference>
<gene>
    <name evidence="3" type="ORF">SELMODRAFT_16781</name>
</gene>
<dbReference type="OMA" id="MWGVARI"/>
<dbReference type="Pfam" id="PF01535">
    <property type="entry name" value="PPR"/>
    <property type="match status" value="1"/>
</dbReference>
<name>D8RIZ4_SELML</name>
<dbReference type="PROSITE" id="PS51375">
    <property type="entry name" value="PPR"/>
    <property type="match status" value="3"/>
</dbReference>
<dbReference type="InParanoid" id="D8RIZ4"/>
<keyword evidence="1" id="KW-0677">Repeat</keyword>
<dbReference type="HOGENOM" id="CLU_002706_28_0_1"/>
<dbReference type="Proteomes" id="UP000001514">
    <property type="component" value="Unassembled WGS sequence"/>
</dbReference>
<accession>D8RIZ4</accession>
<dbReference type="NCBIfam" id="TIGR00756">
    <property type="entry name" value="PPR"/>
    <property type="match status" value="3"/>
</dbReference>
<organism evidence="4">
    <name type="scientific">Selaginella moellendorffii</name>
    <name type="common">Spikemoss</name>
    <dbReference type="NCBI Taxonomy" id="88036"/>
    <lineage>
        <taxon>Eukaryota</taxon>
        <taxon>Viridiplantae</taxon>
        <taxon>Streptophyta</taxon>
        <taxon>Embryophyta</taxon>
        <taxon>Tracheophyta</taxon>
        <taxon>Lycopodiopsida</taxon>
        <taxon>Selaginellales</taxon>
        <taxon>Selaginellaceae</taxon>
        <taxon>Selaginella</taxon>
    </lineage>
</organism>
<dbReference type="PANTHER" id="PTHR47926:SF533">
    <property type="entry name" value="DYW DOMAIN-CONTAINING PROTEIN"/>
    <property type="match status" value="1"/>
</dbReference>
<proteinExistence type="predicted"/>
<feature type="repeat" description="PPR" evidence="2">
    <location>
        <begin position="162"/>
        <end position="195"/>
    </location>
</feature>
<keyword evidence="4" id="KW-1185">Reference proteome</keyword>
<dbReference type="Gramene" id="EFJ27619">
    <property type="protein sequence ID" value="EFJ27619"/>
    <property type="gene ID" value="SELMODRAFT_16781"/>
</dbReference>
<dbReference type="Gene3D" id="1.25.40.10">
    <property type="entry name" value="Tetratricopeptide repeat domain"/>
    <property type="match status" value="1"/>
</dbReference>
<protein>
    <recommendedName>
        <fullName evidence="5">Pentacotripeptide-repeat region of PRORP domain-containing protein</fullName>
    </recommendedName>
</protein>
<dbReference type="Pfam" id="PF13812">
    <property type="entry name" value="PPR_3"/>
    <property type="match status" value="1"/>
</dbReference>
<dbReference type="GO" id="GO:0003723">
    <property type="term" value="F:RNA binding"/>
    <property type="evidence" value="ECO:0007669"/>
    <property type="project" value="InterPro"/>
</dbReference>
<dbReference type="STRING" id="88036.D8RIZ4"/>
<dbReference type="InterPro" id="IPR046960">
    <property type="entry name" value="PPR_At4g14850-like_plant"/>
</dbReference>
<evidence type="ECO:0000313" key="4">
    <source>
        <dbReference type="Proteomes" id="UP000001514"/>
    </source>
</evidence>
<evidence type="ECO:0008006" key="5">
    <source>
        <dbReference type="Google" id="ProtNLM"/>
    </source>
</evidence>
<dbReference type="EMBL" id="GL377581">
    <property type="protein sequence ID" value="EFJ27619.1"/>
    <property type="molecule type" value="Genomic_DNA"/>
</dbReference>
<feature type="repeat" description="PPR" evidence="2">
    <location>
        <begin position="56"/>
        <end position="91"/>
    </location>
</feature>
<evidence type="ECO:0000256" key="2">
    <source>
        <dbReference type="PROSITE-ProRule" id="PRU00708"/>
    </source>
</evidence>
<feature type="repeat" description="PPR" evidence="2">
    <location>
        <begin position="92"/>
        <end position="126"/>
    </location>
</feature>
<evidence type="ECO:0000256" key="1">
    <source>
        <dbReference type="ARBA" id="ARBA00022737"/>
    </source>
</evidence>
<evidence type="ECO:0000313" key="3">
    <source>
        <dbReference type="EMBL" id="EFJ27619.1"/>
    </source>
</evidence>
<sequence length="195" mass="21302">FFEAVELFREMDVHGVQSDEFTFSAILEACSNLGLAFLSLGKTIHSRIHQQGLKLTSVLATSLISMYGRCGCVNPAAAEIFERMQLQGLDPDLIAWTAMMTAYNQLGHAREALLLFRKMDLQGLLPDRFAFVAAIDACSSIPSLEQGTVLHSRLLASSVECDGVVGNALLNFYAKAGLVHESRSLFSSMKVKNVV</sequence>
<dbReference type="GO" id="GO:0009451">
    <property type="term" value="P:RNA modification"/>
    <property type="evidence" value="ECO:0007669"/>
    <property type="project" value="InterPro"/>
</dbReference>
<reference evidence="3 4" key="1">
    <citation type="journal article" date="2011" name="Science">
        <title>The Selaginella genome identifies genetic changes associated with the evolution of vascular plants.</title>
        <authorList>
            <person name="Banks J.A."/>
            <person name="Nishiyama T."/>
            <person name="Hasebe M."/>
            <person name="Bowman J.L."/>
            <person name="Gribskov M."/>
            <person name="dePamphilis C."/>
            <person name="Albert V.A."/>
            <person name="Aono N."/>
            <person name="Aoyama T."/>
            <person name="Ambrose B.A."/>
            <person name="Ashton N.W."/>
            <person name="Axtell M.J."/>
            <person name="Barker E."/>
            <person name="Barker M.S."/>
            <person name="Bennetzen J.L."/>
            <person name="Bonawitz N.D."/>
            <person name="Chapple C."/>
            <person name="Cheng C."/>
            <person name="Correa L.G."/>
            <person name="Dacre M."/>
            <person name="DeBarry J."/>
            <person name="Dreyer I."/>
            <person name="Elias M."/>
            <person name="Engstrom E.M."/>
            <person name="Estelle M."/>
            <person name="Feng L."/>
            <person name="Finet C."/>
            <person name="Floyd S.K."/>
            <person name="Frommer W.B."/>
            <person name="Fujita T."/>
            <person name="Gramzow L."/>
            <person name="Gutensohn M."/>
            <person name="Harholt J."/>
            <person name="Hattori M."/>
            <person name="Heyl A."/>
            <person name="Hirai T."/>
            <person name="Hiwatashi Y."/>
            <person name="Ishikawa M."/>
            <person name="Iwata M."/>
            <person name="Karol K.G."/>
            <person name="Koehler B."/>
            <person name="Kolukisaoglu U."/>
            <person name="Kubo M."/>
            <person name="Kurata T."/>
            <person name="Lalonde S."/>
            <person name="Li K."/>
            <person name="Li Y."/>
            <person name="Litt A."/>
            <person name="Lyons E."/>
            <person name="Manning G."/>
            <person name="Maruyama T."/>
            <person name="Michael T.P."/>
            <person name="Mikami K."/>
            <person name="Miyazaki S."/>
            <person name="Morinaga S."/>
            <person name="Murata T."/>
            <person name="Mueller-Roeber B."/>
            <person name="Nelson D.R."/>
            <person name="Obara M."/>
            <person name="Oguri Y."/>
            <person name="Olmstead R.G."/>
            <person name="Onodera N."/>
            <person name="Petersen B.L."/>
            <person name="Pils B."/>
            <person name="Prigge M."/>
            <person name="Rensing S.A."/>
            <person name="Riano-Pachon D.M."/>
            <person name="Roberts A.W."/>
            <person name="Sato Y."/>
            <person name="Scheller H.V."/>
            <person name="Schulz B."/>
            <person name="Schulz C."/>
            <person name="Shakirov E.V."/>
            <person name="Shibagaki N."/>
            <person name="Shinohara N."/>
            <person name="Shippen D.E."/>
            <person name="Soerensen I."/>
            <person name="Sotooka R."/>
            <person name="Sugimoto N."/>
            <person name="Sugita M."/>
            <person name="Sumikawa N."/>
            <person name="Tanurdzic M."/>
            <person name="Theissen G."/>
            <person name="Ulvskov P."/>
            <person name="Wakazuki S."/>
            <person name="Weng J.K."/>
            <person name="Willats W.W."/>
            <person name="Wipf D."/>
            <person name="Wolf P.G."/>
            <person name="Yang L."/>
            <person name="Zimmer A.D."/>
            <person name="Zhu Q."/>
            <person name="Mitros T."/>
            <person name="Hellsten U."/>
            <person name="Loque D."/>
            <person name="Otillar R."/>
            <person name="Salamov A."/>
            <person name="Schmutz J."/>
            <person name="Shapiro H."/>
            <person name="Lindquist E."/>
            <person name="Lucas S."/>
            <person name="Rokhsar D."/>
            <person name="Grigoriev I.V."/>
        </authorList>
    </citation>
    <scope>NUCLEOTIDE SEQUENCE [LARGE SCALE GENOMIC DNA]</scope>
</reference>
<dbReference type="AlphaFoldDB" id="D8RIZ4"/>
<feature type="non-terminal residue" evidence="3">
    <location>
        <position position="195"/>
    </location>
</feature>
<feature type="non-terminal residue" evidence="3">
    <location>
        <position position="1"/>
    </location>
</feature>
<dbReference type="KEGG" id="smo:SELMODRAFT_16781"/>
<dbReference type="FunFam" id="1.25.40.10:FF:000343">
    <property type="entry name" value="Pentatricopeptide repeat-containing protein At3g58590"/>
    <property type="match status" value="1"/>
</dbReference>